<dbReference type="PANTHER" id="PTHR31637:SF0">
    <property type="entry name" value="2,3-BISPHOSPHOGLYCERATE-INDEPENDENT PHOSPHOGLYCERATE MUTASE"/>
    <property type="match status" value="1"/>
</dbReference>
<dbReference type="GO" id="GO:0005829">
    <property type="term" value="C:cytosol"/>
    <property type="evidence" value="ECO:0007669"/>
    <property type="project" value="TreeGrafter"/>
</dbReference>
<keyword evidence="7 9" id="KW-0464">Manganese</keyword>
<evidence type="ECO:0000256" key="9">
    <source>
        <dbReference type="HAMAP-Rule" id="MF_01038"/>
    </source>
</evidence>
<evidence type="ECO:0000256" key="8">
    <source>
        <dbReference type="ARBA" id="ARBA00023235"/>
    </source>
</evidence>
<evidence type="ECO:0000256" key="5">
    <source>
        <dbReference type="ARBA" id="ARBA00022723"/>
    </source>
</evidence>
<comment type="function">
    <text evidence="2 9">Catalyzes the interconversion of 2-phosphoglycerate and 3-phosphoglycerate.</text>
</comment>
<dbReference type="PIRSF" id="PIRSF001492">
    <property type="entry name" value="IPGAM"/>
    <property type="match status" value="1"/>
</dbReference>
<dbReference type="CDD" id="cd16010">
    <property type="entry name" value="iPGM"/>
    <property type="match status" value="1"/>
</dbReference>
<dbReference type="FunFam" id="3.40.1450.10:FF:000002">
    <property type="entry name" value="2,3-bisphosphoglycerate-independent phosphoglycerate mutase"/>
    <property type="match status" value="1"/>
</dbReference>
<feature type="binding site" evidence="9 12">
    <location>
        <begin position="152"/>
        <end position="153"/>
    </location>
    <ligand>
        <name>substrate</name>
    </ligand>
</feature>
<evidence type="ECO:0000313" key="17">
    <source>
        <dbReference type="Proteomes" id="UP000642920"/>
    </source>
</evidence>
<organism evidence="16 17">
    <name type="scientific">Marivirga atlantica</name>
    <dbReference type="NCBI Taxonomy" id="1548457"/>
    <lineage>
        <taxon>Bacteria</taxon>
        <taxon>Pseudomonadati</taxon>
        <taxon>Bacteroidota</taxon>
        <taxon>Cytophagia</taxon>
        <taxon>Cytophagales</taxon>
        <taxon>Marivirgaceae</taxon>
        <taxon>Marivirga</taxon>
    </lineage>
</organism>
<keyword evidence="17" id="KW-1185">Reference proteome</keyword>
<dbReference type="Gene3D" id="3.40.720.10">
    <property type="entry name" value="Alkaline Phosphatase, subunit A"/>
    <property type="match status" value="1"/>
</dbReference>
<name>A0A937DIK5_9BACT</name>
<evidence type="ECO:0000256" key="4">
    <source>
        <dbReference type="ARBA" id="ARBA00008819"/>
    </source>
</evidence>
<dbReference type="PANTHER" id="PTHR31637">
    <property type="entry name" value="2,3-BISPHOSPHOGLYCERATE-INDEPENDENT PHOSPHOGLYCERATE MUTASE"/>
    <property type="match status" value="1"/>
</dbReference>
<accession>A0A937DIK5</accession>
<reference evidence="16" key="1">
    <citation type="submission" date="2021-01" db="EMBL/GenBank/DDBJ databases">
        <title>Marivirga sp. nov., isolated from intertidal surface sediments.</title>
        <authorList>
            <person name="Zhang M."/>
        </authorList>
    </citation>
    <scope>NUCLEOTIDE SEQUENCE</scope>
    <source>
        <strain evidence="16">SM1354</strain>
    </source>
</reference>
<evidence type="ECO:0000256" key="7">
    <source>
        <dbReference type="ARBA" id="ARBA00023211"/>
    </source>
</evidence>
<dbReference type="SUPFAM" id="SSF53649">
    <property type="entry name" value="Alkaline phosphatase-like"/>
    <property type="match status" value="1"/>
</dbReference>
<evidence type="ECO:0000256" key="13">
    <source>
        <dbReference type="PIRSR" id="PIRSR001492-3"/>
    </source>
</evidence>
<feature type="active site" description="Phosphoserine intermediate" evidence="9 11">
    <location>
        <position position="61"/>
    </location>
</feature>
<evidence type="ECO:0000256" key="1">
    <source>
        <dbReference type="ARBA" id="ARBA00000370"/>
    </source>
</evidence>
<dbReference type="GO" id="GO:0006096">
    <property type="term" value="P:glycolytic process"/>
    <property type="evidence" value="ECO:0007669"/>
    <property type="project" value="UniProtKB-UniRule"/>
</dbReference>
<dbReference type="Pfam" id="PF01676">
    <property type="entry name" value="Metalloenzyme"/>
    <property type="match status" value="1"/>
</dbReference>
<feature type="binding site" evidence="9 13">
    <location>
        <position position="61"/>
    </location>
    <ligand>
        <name>Mn(2+)</name>
        <dbReference type="ChEBI" id="CHEBI:29035"/>
        <label>2</label>
    </ligand>
</feature>
<evidence type="ECO:0000256" key="3">
    <source>
        <dbReference type="ARBA" id="ARBA00004798"/>
    </source>
</evidence>
<evidence type="ECO:0000313" key="16">
    <source>
        <dbReference type="EMBL" id="MBL0763894.1"/>
    </source>
</evidence>
<dbReference type="EMBL" id="JAERQG010000001">
    <property type="protein sequence ID" value="MBL0763894.1"/>
    <property type="molecule type" value="Genomic_DNA"/>
</dbReference>
<feature type="binding site" evidence="9 13">
    <location>
        <position position="441"/>
    </location>
    <ligand>
        <name>Mn(2+)</name>
        <dbReference type="ChEBI" id="CHEBI:29035"/>
        <label>2</label>
    </ligand>
</feature>
<comment type="similarity">
    <text evidence="4 9">Belongs to the BPG-independent phosphoglycerate mutase family.</text>
</comment>
<feature type="binding site" evidence="9 13">
    <location>
        <position position="403"/>
    </location>
    <ligand>
        <name>Mn(2+)</name>
        <dbReference type="ChEBI" id="CHEBI:29035"/>
        <label>1</label>
    </ligand>
</feature>
<protein>
    <recommendedName>
        <fullName evidence="9 10">2,3-bisphosphoglycerate-independent phosphoglycerate mutase</fullName>
        <shortName evidence="9">BPG-independent PGAM</shortName>
        <shortName evidence="9">Phosphoglyceromutase</shortName>
        <shortName evidence="9">iPGM</shortName>
        <ecNumber evidence="9 10">5.4.2.12</ecNumber>
    </recommendedName>
</protein>
<evidence type="ECO:0000256" key="10">
    <source>
        <dbReference type="NCBIfam" id="TIGR01307"/>
    </source>
</evidence>
<feature type="domain" description="Metalloenzyme" evidence="14">
    <location>
        <begin position="3"/>
        <end position="495"/>
    </location>
</feature>
<proteinExistence type="inferred from homology"/>
<feature type="binding site" evidence="9 13">
    <location>
        <position position="11"/>
    </location>
    <ligand>
        <name>Mn(2+)</name>
        <dbReference type="ChEBI" id="CHEBI:29035"/>
        <label>2</label>
    </ligand>
</feature>
<feature type="binding site" evidence="9 12">
    <location>
        <position position="332"/>
    </location>
    <ligand>
        <name>substrate</name>
    </ligand>
</feature>
<evidence type="ECO:0000256" key="12">
    <source>
        <dbReference type="PIRSR" id="PIRSR001492-2"/>
    </source>
</evidence>
<comment type="caution">
    <text evidence="16">The sequence shown here is derived from an EMBL/GenBank/DDBJ whole genome shotgun (WGS) entry which is preliminary data.</text>
</comment>
<evidence type="ECO:0000259" key="14">
    <source>
        <dbReference type="Pfam" id="PF01676"/>
    </source>
</evidence>
<feature type="binding site" evidence="9 13">
    <location>
        <position position="440"/>
    </location>
    <ligand>
        <name>Mn(2+)</name>
        <dbReference type="ChEBI" id="CHEBI:29035"/>
        <label>2</label>
    </ligand>
</feature>
<dbReference type="InterPro" id="IPR011258">
    <property type="entry name" value="BPG-indep_PGM_N"/>
</dbReference>
<comment type="pathway">
    <text evidence="3 9">Carbohydrate degradation; glycolysis; pyruvate from D-glyceraldehyde 3-phosphate: step 3/5.</text>
</comment>
<dbReference type="GO" id="GO:0004619">
    <property type="term" value="F:phosphoglycerate mutase activity"/>
    <property type="evidence" value="ECO:0007669"/>
    <property type="project" value="UniProtKB-UniRule"/>
</dbReference>
<dbReference type="AlphaFoldDB" id="A0A937DIK5"/>
<feature type="binding site" evidence="9 12">
    <location>
        <position position="122"/>
    </location>
    <ligand>
        <name>substrate</name>
    </ligand>
</feature>
<dbReference type="GO" id="GO:0006007">
    <property type="term" value="P:glucose catabolic process"/>
    <property type="evidence" value="ECO:0007669"/>
    <property type="project" value="InterPro"/>
</dbReference>
<feature type="binding site" evidence="9 12">
    <location>
        <begin position="259"/>
        <end position="262"/>
    </location>
    <ligand>
        <name>substrate</name>
    </ligand>
</feature>
<keyword evidence="5 9" id="KW-0479">Metal-binding</keyword>
<dbReference type="NCBIfam" id="TIGR01307">
    <property type="entry name" value="pgm_bpd_ind"/>
    <property type="match status" value="1"/>
</dbReference>
<comment type="subunit">
    <text evidence="9">Monomer.</text>
</comment>
<dbReference type="Pfam" id="PF06415">
    <property type="entry name" value="iPGM_N"/>
    <property type="match status" value="1"/>
</dbReference>
<dbReference type="Gene3D" id="3.40.1450.10">
    <property type="entry name" value="BPG-independent phosphoglycerate mutase, domain B"/>
    <property type="match status" value="1"/>
</dbReference>
<sequence length="507" mass="56084">MQKKVILMILDGWGLATNKEVSAIDKANTPFIDSLYTKYKHSKLEASGMAVGLPDGQMGNSEVGHMNLGAGRVVYQDLVKINLAIEDGSIKENDVLQGAFEKAKKENKKLHFIGLVSDGGVHSHINHLKGLISAANDEGLKDVYIHAFTDGRDTDPNGGINYLKDLQSHCDATTGKIASITGRYYAMDRDNRWERVKLAYDALVKGKGKLTQNLQEAIQQSYSEGVTDEFIKPIIHTDAEGNPIAKIADDDIVVCFNFRTDRGREITQALTQKEFPEQDMKPLNLTYITMTKYDDTFKGVEVLFEKDNLKNTIGEVLEANGKKQIRIAETEKYPHVTFFFSGGQEKEFDGEKRLLCPSPKVATYDLQPEMSAKDIQDKIIPELQNKWPDFVCLNFANPDMVGHTGVFEAAVKACETVDKCAENVIKAALENDYTTIVIADHGNSDFMINEDGSPNTAHTTNLVPCIMVDKDFSGSIKDGKLGNIAPTILQLMGISQPDEMTCESLIS</sequence>
<feature type="binding site" evidence="9 12">
    <location>
        <position position="183"/>
    </location>
    <ligand>
        <name>substrate</name>
    </ligand>
</feature>
<comment type="cofactor">
    <cofactor evidence="9">
        <name>Mn(2+)</name>
        <dbReference type="ChEBI" id="CHEBI:29035"/>
    </cofactor>
    <text evidence="9">Binds 2 manganese ions per subunit.</text>
</comment>
<dbReference type="EC" id="5.4.2.12" evidence="9 10"/>
<evidence type="ECO:0000256" key="11">
    <source>
        <dbReference type="PIRSR" id="PIRSR001492-1"/>
    </source>
</evidence>
<dbReference type="InterPro" id="IPR017850">
    <property type="entry name" value="Alkaline_phosphatase_core_sf"/>
</dbReference>
<feature type="binding site" evidence="9 13">
    <location>
        <position position="399"/>
    </location>
    <ligand>
        <name>Mn(2+)</name>
        <dbReference type="ChEBI" id="CHEBI:29035"/>
        <label>1</label>
    </ligand>
</feature>
<keyword evidence="8 9" id="KW-0413">Isomerase</keyword>
<dbReference type="SUPFAM" id="SSF64158">
    <property type="entry name" value="2,3-Bisphosphoglycerate-independent phosphoglycerate mutase, substrate-binding domain"/>
    <property type="match status" value="1"/>
</dbReference>
<evidence type="ECO:0000256" key="2">
    <source>
        <dbReference type="ARBA" id="ARBA00002315"/>
    </source>
</evidence>
<comment type="catalytic activity">
    <reaction evidence="1 9">
        <text>(2R)-2-phosphoglycerate = (2R)-3-phosphoglycerate</text>
        <dbReference type="Rhea" id="RHEA:15901"/>
        <dbReference type="ChEBI" id="CHEBI:58272"/>
        <dbReference type="ChEBI" id="CHEBI:58289"/>
        <dbReference type="EC" id="5.4.2.12"/>
    </reaction>
</comment>
<gene>
    <name evidence="9" type="primary">gpmI</name>
    <name evidence="16" type="ORF">JKP34_01445</name>
</gene>
<keyword evidence="6 9" id="KW-0324">Glycolysis</keyword>
<dbReference type="HAMAP" id="MF_01038">
    <property type="entry name" value="GpmI"/>
    <property type="match status" value="1"/>
</dbReference>
<feature type="domain" description="BPG-independent PGAM N-terminal" evidence="15">
    <location>
        <begin position="81"/>
        <end position="295"/>
    </location>
</feature>
<evidence type="ECO:0000256" key="6">
    <source>
        <dbReference type="ARBA" id="ARBA00023152"/>
    </source>
</evidence>
<feature type="binding site" evidence="9 12">
    <location>
        <position position="189"/>
    </location>
    <ligand>
        <name>substrate</name>
    </ligand>
</feature>
<dbReference type="InterPro" id="IPR006124">
    <property type="entry name" value="Metalloenzyme"/>
</dbReference>
<dbReference type="GO" id="GO:0030145">
    <property type="term" value="F:manganese ion binding"/>
    <property type="evidence" value="ECO:0007669"/>
    <property type="project" value="UniProtKB-UniRule"/>
</dbReference>
<dbReference type="InterPro" id="IPR005995">
    <property type="entry name" value="Pgm_bpd_ind"/>
</dbReference>
<dbReference type="RefSeq" id="WP_201916963.1">
    <property type="nucleotide sequence ID" value="NZ_JAERQG010000001.1"/>
</dbReference>
<evidence type="ECO:0000259" key="15">
    <source>
        <dbReference type="Pfam" id="PF06415"/>
    </source>
</evidence>
<dbReference type="InterPro" id="IPR036646">
    <property type="entry name" value="PGAM_B_sf"/>
</dbReference>
<dbReference type="Proteomes" id="UP000642920">
    <property type="component" value="Unassembled WGS sequence"/>
</dbReference>
<feature type="binding site" evidence="9 13">
    <location>
        <position position="458"/>
    </location>
    <ligand>
        <name>Mn(2+)</name>
        <dbReference type="ChEBI" id="CHEBI:29035"/>
        <label>1</label>
    </ligand>
</feature>